<organism evidence="1 2">
    <name type="scientific">Cnephaeus nilssonii</name>
    <name type="common">Northern bat</name>
    <name type="synonym">Eptesicus nilssonii</name>
    <dbReference type="NCBI Taxonomy" id="3371016"/>
    <lineage>
        <taxon>Eukaryota</taxon>
        <taxon>Metazoa</taxon>
        <taxon>Chordata</taxon>
        <taxon>Craniata</taxon>
        <taxon>Vertebrata</taxon>
        <taxon>Euteleostomi</taxon>
        <taxon>Mammalia</taxon>
        <taxon>Eutheria</taxon>
        <taxon>Laurasiatheria</taxon>
        <taxon>Chiroptera</taxon>
        <taxon>Yangochiroptera</taxon>
        <taxon>Vespertilionidae</taxon>
        <taxon>Cnephaeus</taxon>
    </lineage>
</organism>
<sequence length="98" mass="10852">MHSMKALQNALSRASSHCWRGDWDHLSWSPLLGHLAPTQRGRRTGRQCIATSFSTRISKACGTVICQRVACCPGWVICSSTLLLRDRNESLSSSSLLH</sequence>
<dbReference type="AlphaFoldDB" id="A0AA40I581"/>
<evidence type="ECO:0000313" key="1">
    <source>
        <dbReference type="EMBL" id="KAK1343268.1"/>
    </source>
</evidence>
<protein>
    <submittedName>
        <fullName evidence="1">Uncharacterized protein</fullName>
    </submittedName>
</protein>
<keyword evidence="2" id="KW-1185">Reference proteome</keyword>
<dbReference type="EMBL" id="JAULJE010000005">
    <property type="protein sequence ID" value="KAK1343268.1"/>
    <property type="molecule type" value="Genomic_DNA"/>
</dbReference>
<gene>
    <name evidence="1" type="ORF">QTO34_016046</name>
</gene>
<reference evidence="1" key="1">
    <citation type="submission" date="2023-06" db="EMBL/GenBank/DDBJ databases">
        <title>Reference genome for the Northern bat (Eptesicus nilssonii), a most northern bat species.</title>
        <authorList>
            <person name="Laine V.N."/>
            <person name="Pulliainen A.T."/>
            <person name="Lilley T.M."/>
        </authorList>
    </citation>
    <scope>NUCLEOTIDE SEQUENCE</scope>
    <source>
        <strain evidence="1">BLF_Eptnil</strain>
        <tissue evidence="1">Kidney</tissue>
    </source>
</reference>
<accession>A0AA40I581</accession>
<dbReference type="Proteomes" id="UP001177744">
    <property type="component" value="Unassembled WGS sequence"/>
</dbReference>
<comment type="caution">
    <text evidence="1">The sequence shown here is derived from an EMBL/GenBank/DDBJ whole genome shotgun (WGS) entry which is preliminary data.</text>
</comment>
<evidence type="ECO:0000313" key="2">
    <source>
        <dbReference type="Proteomes" id="UP001177744"/>
    </source>
</evidence>
<name>A0AA40I581_CNENI</name>
<proteinExistence type="predicted"/>